<dbReference type="Proteomes" id="UP001447188">
    <property type="component" value="Unassembled WGS sequence"/>
</dbReference>
<name>A0ABR3GED7_9PEZI</name>
<accession>A0ABR3GED7</accession>
<organism evidence="1 2">
    <name type="scientific">Discina gigas</name>
    <dbReference type="NCBI Taxonomy" id="1032678"/>
    <lineage>
        <taxon>Eukaryota</taxon>
        <taxon>Fungi</taxon>
        <taxon>Dikarya</taxon>
        <taxon>Ascomycota</taxon>
        <taxon>Pezizomycotina</taxon>
        <taxon>Pezizomycetes</taxon>
        <taxon>Pezizales</taxon>
        <taxon>Discinaceae</taxon>
        <taxon>Discina</taxon>
    </lineage>
</organism>
<protein>
    <submittedName>
        <fullName evidence="1">Uncharacterized protein</fullName>
    </submittedName>
</protein>
<reference evidence="1 2" key="1">
    <citation type="submission" date="2024-02" db="EMBL/GenBank/DDBJ databases">
        <title>Discinaceae phylogenomics.</title>
        <authorList>
            <person name="Dirks A.C."/>
            <person name="James T.Y."/>
        </authorList>
    </citation>
    <scope>NUCLEOTIDE SEQUENCE [LARGE SCALE GENOMIC DNA]</scope>
    <source>
        <strain evidence="1 2">ACD0624</strain>
    </source>
</reference>
<sequence length="345" mass="38897">MILSYGDTPNRQPVPNGAANLEIVDNFLSRFRTTVEIDWLENAIGLAKRMLAENSSPGVMELVLPVMFSLFQIRSEVIQIPEDPGKDVCRASNPPPMVKELVNQVMLAFDLKLSDARSTHEQSIQRREGLSPNSKQVHRLIGIATSSLEKFYRLGTVEDLWRAIQWTKDSIAATSANDTIIRPMQLLRLSSMNLSMWERFGAPADLHQSIKLDEEVLEMFPPYHPLQIVVFNSLVSNLGHRYHLSAIKLNAEGVSLTAPESPQYVDLLSSLSITLRAKPERPGSVDDVEQLIKLSEEVVERNPAGVPSRPSALPFLSNSILNRFDHFGGLEDIERRSYMRRRHLH</sequence>
<dbReference type="EMBL" id="JBBBZM010000098">
    <property type="protein sequence ID" value="KAL0634303.1"/>
    <property type="molecule type" value="Genomic_DNA"/>
</dbReference>
<evidence type="ECO:0000313" key="2">
    <source>
        <dbReference type="Proteomes" id="UP001447188"/>
    </source>
</evidence>
<keyword evidence="2" id="KW-1185">Reference proteome</keyword>
<comment type="caution">
    <text evidence="1">The sequence shown here is derived from an EMBL/GenBank/DDBJ whole genome shotgun (WGS) entry which is preliminary data.</text>
</comment>
<evidence type="ECO:0000313" key="1">
    <source>
        <dbReference type="EMBL" id="KAL0634303.1"/>
    </source>
</evidence>
<gene>
    <name evidence="1" type="ORF">Q9L58_006769</name>
</gene>
<proteinExistence type="predicted"/>